<evidence type="ECO:0000256" key="3">
    <source>
        <dbReference type="ARBA" id="ARBA00022833"/>
    </source>
</evidence>
<evidence type="ECO:0000256" key="1">
    <source>
        <dbReference type="ARBA" id="ARBA00005495"/>
    </source>
</evidence>
<comment type="caution">
    <text evidence="6">The sequence shown here is derived from an EMBL/GenBank/DDBJ whole genome shotgun (WGS) entry which is preliminary data.</text>
</comment>
<dbReference type="GO" id="GO:0046872">
    <property type="term" value="F:metal ion binding"/>
    <property type="evidence" value="ECO:0007669"/>
    <property type="project" value="UniProtKB-KW"/>
</dbReference>
<dbReference type="RefSeq" id="WP_135945450.1">
    <property type="nucleotide sequence ID" value="NZ_BMEI01000003.1"/>
</dbReference>
<dbReference type="AlphaFoldDB" id="A0A4S2H944"/>
<dbReference type="Gene3D" id="3.90.1590.10">
    <property type="entry name" value="glutathione-dependent formaldehyde- activating enzyme (gfa)"/>
    <property type="match status" value="1"/>
</dbReference>
<dbReference type="GO" id="GO:0016846">
    <property type="term" value="F:carbon-sulfur lyase activity"/>
    <property type="evidence" value="ECO:0007669"/>
    <property type="project" value="InterPro"/>
</dbReference>
<feature type="domain" description="CENP-V/GFA" evidence="5">
    <location>
        <begin position="5"/>
        <end position="128"/>
    </location>
</feature>
<comment type="similarity">
    <text evidence="1">Belongs to the Gfa family.</text>
</comment>
<evidence type="ECO:0000256" key="4">
    <source>
        <dbReference type="ARBA" id="ARBA00023239"/>
    </source>
</evidence>
<dbReference type="Proteomes" id="UP000305451">
    <property type="component" value="Unassembled WGS sequence"/>
</dbReference>
<evidence type="ECO:0000313" key="6">
    <source>
        <dbReference type="EMBL" id="TGY92316.1"/>
    </source>
</evidence>
<reference evidence="6 7" key="1">
    <citation type="journal article" date="2013" name="Int. J. Syst. Evol. Microbiol.">
        <title>Marinicauda pacifica gen. nov., sp. nov., a prosthecate alphaproteobacterium of the family Hyphomonadaceae isolated from deep seawater.</title>
        <authorList>
            <person name="Zhang X.Y."/>
            <person name="Li G.W."/>
            <person name="Wang C.S."/>
            <person name="Zhang Y.J."/>
            <person name="Xu X.W."/>
            <person name="Li H."/>
            <person name="Liu A."/>
            <person name="Liu C."/>
            <person name="Xie B.B."/>
            <person name="Qin Q.L."/>
            <person name="Xu Z."/>
            <person name="Chen X.L."/>
            <person name="Zhou B.C."/>
            <person name="Zhang Y.Z."/>
        </authorList>
    </citation>
    <scope>NUCLEOTIDE SEQUENCE [LARGE SCALE GENOMIC DNA]</scope>
    <source>
        <strain evidence="6 7">P-1 km-3</strain>
    </source>
</reference>
<dbReference type="Pfam" id="PF04828">
    <property type="entry name" value="GFA"/>
    <property type="match status" value="1"/>
</dbReference>
<evidence type="ECO:0000256" key="2">
    <source>
        <dbReference type="ARBA" id="ARBA00022723"/>
    </source>
</evidence>
<name>A0A4S2H944_9PROT</name>
<evidence type="ECO:0000313" key="7">
    <source>
        <dbReference type="Proteomes" id="UP000305451"/>
    </source>
</evidence>
<keyword evidence="7" id="KW-1185">Reference proteome</keyword>
<dbReference type="OrthoDB" id="9807246at2"/>
<sequence>MTMTLEGSCRCGAVSFSVESHTPYPYQRCYCRICRKTAGGGGYAINIMGRADTLKVEGENDISIYRAEIDRDGTCEISSGRRHFCSKCASALYLTDPNWPELVHPMASAIDTDLPEPSESVHLLLKYKASWVVPQEGEGDDCFEGFPQESIEDWHKSRGLWIE</sequence>
<dbReference type="EMBL" id="SRXV01000003">
    <property type="protein sequence ID" value="TGY92316.1"/>
    <property type="molecule type" value="Genomic_DNA"/>
</dbReference>
<protein>
    <submittedName>
        <fullName evidence="6">GFA family protein</fullName>
    </submittedName>
</protein>
<evidence type="ECO:0000259" key="5">
    <source>
        <dbReference type="PROSITE" id="PS51891"/>
    </source>
</evidence>
<proteinExistence type="inferred from homology"/>
<dbReference type="SUPFAM" id="SSF51316">
    <property type="entry name" value="Mss4-like"/>
    <property type="match status" value="1"/>
</dbReference>
<dbReference type="PROSITE" id="PS51891">
    <property type="entry name" value="CENP_V_GFA"/>
    <property type="match status" value="1"/>
</dbReference>
<dbReference type="PANTHER" id="PTHR33337">
    <property type="entry name" value="GFA DOMAIN-CONTAINING PROTEIN"/>
    <property type="match status" value="1"/>
</dbReference>
<keyword evidence="2" id="KW-0479">Metal-binding</keyword>
<keyword evidence="3" id="KW-0862">Zinc</keyword>
<gene>
    <name evidence="6" type="ORF">E5162_11755</name>
</gene>
<organism evidence="6 7">
    <name type="scientific">Marinicauda pacifica</name>
    <dbReference type="NCBI Taxonomy" id="1133559"/>
    <lineage>
        <taxon>Bacteria</taxon>
        <taxon>Pseudomonadati</taxon>
        <taxon>Pseudomonadota</taxon>
        <taxon>Alphaproteobacteria</taxon>
        <taxon>Maricaulales</taxon>
        <taxon>Maricaulaceae</taxon>
        <taxon>Marinicauda</taxon>
    </lineage>
</organism>
<dbReference type="InterPro" id="IPR011057">
    <property type="entry name" value="Mss4-like_sf"/>
</dbReference>
<dbReference type="InterPro" id="IPR006913">
    <property type="entry name" value="CENP-V/GFA"/>
</dbReference>
<keyword evidence="4" id="KW-0456">Lyase</keyword>
<accession>A0A4S2H944</accession>
<dbReference type="PANTHER" id="PTHR33337:SF44">
    <property type="entry name" value="DUF636 DOMAIN PROTEIN (AFU_ORTHOLOGUE AFUA_1G09754)"/>
    <property type="match status" value="1"/>
</dbReference>